<dbReference type="GO" id="GO:0006753">
    <property type="term" value="P:nucleoside phosphate metabolic process"/>
    <property type="evidence" value="ECO:0007669"/>
    <property type="project" value="TreeGrafter"/>
</dbReference>
<comment type="caution">
    <text evidence="4">The sequence shown here is derived from an EMBL/GenBank/DDBJ whole genome shotgun (WGS) entry which is preliminary data.</text>
</comment>
<dbReference type="InterPro" id="IPR015797">
    <property type="entry name" value="NUDIX_hydrolase-like_dom_sf"/>
</dbReference>
<dbReference type="Gene3D" id="3.90.79.10">
    <property type="entry name" value="Nucleoside Triphosphate Pyrophosphohydrolase"/>
    <property type="match status" value="1"/>
</dbReference>
<name>A0AAV4LK83_9BACL</name>
<keyword evidence="2" id="KW-0378">Hydrolase</keyword>
<dbReference type="Proteomes" id="UP001057291">
    <property type="component" value="Unassembled WGS sequence"/>
</dbReference>
<evidence type="ECO:0000313" key="4">
    <source>
        <dbReference type="EMBL" id="GIM48299.1"/>
    </source>
</evidence>
<dbReference type="FunFam" id="3.90.79.10:FF:000024">
    <property type="entry name" value="ADP-ribose pyrophosphatase"/>
    <property type="match status" value="1"/>
</dbReference>
<dbReference type="AlphaFoldDB" id="A0AAV4LK83"/>
<dbReference type="PANTHER" id="PTHR11839:SF18">
    <property type="entry name" value="NUDIX HYDROLASE DOMAIN-CONTAINING PROTEIN"/>
    <property type="match status" value="1"/>
</dbReference>
<dbReference type="GO" id="GO:0005829">
    <property type="term" value="C:cytosol"/>
    <property type="evidence" value="ECO:0007669"/>
    <property type="project" value="TreeGrafter"/>
</dbReference>
<dbReference type="Pfam" id="PF00293">
    <property type="entry name" value="NUDIX"/>
    <property type="match status" value="1"/>
</dbReference>
<evidence type="ECO:0000259" key="3">
    <source>
        <dbReference type="PROSITE" id="PS51462"/>
    </source>
</evidence>
<dbReference type="InterPro" id="IPR020084">
    <property type="entry name" value="NUDIX_hydrolase_CS"/>
</dbReference>
<sequence length="154" mass="17816">MQIETVRLPNNKKTSREIVRHPGAVAVLAVTSENKIILVKQYRKPCDEVLIEIPAGKLEKGEEPLECAKRELIEETGYTAGTWEFVHSFYTSPGFADEKIYLYMARDLTKGTRQLDPDEFLDLIEADREEVMQMIEKDMIHDAKTLIALYRWLK</sequence>
<dbReference type="GO" id="GO:0016787">
    <property type="term" value="F:hydrolase activity"/>
    <property type="evidence" value="ECO:0007669"/>
    <property type="project" value="UniProtKB-KW"/>
</dbReference>
<dbReference type="SUPFAM" id="SSF55811">
    <property type="entry name" value="Nudix"/>
    <property type="match status" value="1"/>
</dbReference>
<keyword evidence="5" id="KW-1185">Reference proteome</keyword>
<comment type="cofactor">
    <cofactor evidence="1">
        <name>Mg(2+)</name>
        <dbReference type="ChEBI" id="CHEBI:18420"/>
    </cofactor>
</comment>
<protein>
    <submittedName>
        <fullName evidence="4">ADP-ribose pyrophosphatase</fullName>
    </submittedName>
</protein>
<gene>
    <name evidence="4" type="primary">nudF</name>
    <name evidence="4" type="ORF">DNHGIG_38480</name>
</gene>
<evidence type="ECO:0000256" key="2">
    <source>
        <dbReference type="ARBA" id="ARBA00022801"/>
    </source>
</evidence>
<dbReference type="RefSeq" id="WP_369414740.1">
    <property type="nucleotide sequence ID" value="NZ_BOQE01000001.1"/>
</dbReference>
<proteinExistence type="predicted"/>
<dbReference type="PROSITE" id="PS51462">
    <property type="entry name" value="NUDIX"/>
    <property type="match status" value="1"/>
</dbReference>
<evidence type="ECO:0000313" key="5">
    <source>
        <dbReference type="Proteomes" id="UP001057291"/>
    </source>
</evidence>
<reference evidence="4" key="1">
    <citation type="journal article" date="2023" name="Int. J. Syst. Evol. Microbiol.">
        <title>Collibacillus ludicampi gen. nov., sp. nov., a new soil bacterium of the family Alicyclobacillaceae.</title>
        <authorList>
            <person name="Jojima T."/>
            <person name="Ioku Y."/>
            <person name="Fukuta Y."/>
            <person name="Shirasaka N."/>
            <person name="Matsumura Y."/>
            <person name="Mori M."/>
        </authorList>
    </citation>
    <scope>NUCLEOTIDE SEQUENCE</scope>
    <source>
        <strain evidence="4">TP075</strain>
    </source>
</reference>
<dbReference type="PROSITE" id="PS00893">
    <property type="entry name" value="NUDIX_BOX"/>
    <property type="match status" value="1"/>
</dbReference>
<dbReference type="GO" id="GO:0019693">
    <property type="term" value="P:ribose phosphate metabolic process"/>
    <property type="evidence" value="ECO:0007669"/>
    <property type="project" value="TreeGrafter"/>
</dbReference>
<dbReference type="PANTHER" id="PTHR11839">
    <property type="entry name" value="UDP/ADP-SUGAR PYROPHOSPHATASE"/>
    <property type="match status" value="1"/>
</dbReference>
<dbReference type="EMBL" id="BOQE01000001">
    <property type="protein sequence ID" value="GIM48299.1"/>
    <property type="molecule type" value="Genomic_DNA"/>
</dbReference>
<accession>A0AAV4LK83</accession>
<feature type="domain" description="Nudix hydrolase" evidence="3">
    <location>
        <begin position="19"/>
        <end position="154"/>
    </location>
</feature>
<dbReference type="CDD" id="cd03424">
    <property type="entry name" value="NUDIX_ADPRase_Nudt5_UGPPase_Nudt14"/>
    <property type="match status" value="1"/>
</dbReference>
<evidence type="ECO:0000256" key="1">
    <source>
        <dbReference type="ARBA" id="ARBA00001946"/>
    </source>
</evidence>
<organism evidence="4 5">
    <name type="scientific">Collibacillus ludicampi</name>
    <dbReference type="NCBI Taxonomy" id="2771369"/>
    <lineage>
        <taxon>Bacteria</taxon>
        <taxon>Bacillati</taxon>
        <taxon>Bacillota</taxon>
        <taxon>Bacilli</taxon>
        <taxon>Bacillales</taxon>
        <taxon>Alicyclobacillaceae</taxon>
        <taxon>Collibacillus</taxon>
    </lineage>
</organism>
<dbReference type="InterPro" id="IPR000086">
    <property type="entry name" value="NUDIX_hydrolase_dom"/>
</dbReference>